<keyword evidence="3" id="KW-0902">Two-component regulatory system</keyword>
<proteinExistence type="predicted"/>
<dbReference type="SUPFAM" id="SSF55781">
    <property type="entry name" value="GAF domain-like"/>
    <property type="match status" value="2"/>
</dbReference>
<dbReference type="RefSeq" id="WP_048480659.1">
    <property type="nucleotide sequence ID" value="NZ_JBIRUD010000010.1"/>
</dbReference>
<dbReference type="Pfam" id="PF13185">
    <property type="entry name" value="GAF_2"/>
    <property type="match status" value="2"/>
</dbReference>
<dbReference type="PANTHER" id="PTHR24421">
    <property type="entry name" value="NITRATE/NITRITE SENSOR PROTEIN NARX-RELATED"/>
    <property type="match status" value="1"/>
</dbReference>
<dbReference type="Gene3D" id="1.20.5.1930">
    <property type="match status" value="1"/>
</dbReference>
<dbReference type="InterPro" id="IPR003018">
    <property type="entry name" value="GAF"/>
</dbReference>
<dbReference type="SMART" id="SM00065">
    <property type="entry name" value="GAF"/>
    <property type="match status" value="2"/>
</dbReference>
<keyword evidence="1" id="KW-0808">Transferase</keyword>
<dbReference type="PATRIC" id="fig|66430.4.peg.3488"/>
<dbReference type="InterPro" id="IPR011712">
    <property type="entry name" value="Sig_transdc_His_kin_sub3_dim/P"/>
</dbReference>
<dbReference type="STRING" id="66430.ACS04_33735"/>
<dbReference type="Proteomes" id="UP000035932">
    <property type="component" value="Unassembled WGS sequence"/>
</dbReference>
<dbReference type="EMBL" id="LFML01000161">
    <property type="protein sequence ID" value="KMO93661.1"/>
    <property type="molecule type" value="Genomic_DNA"/>
</dbReference>
<accession>A0A0J7A8P3</accession>
<evidence type="ECO:0000259" key="4">
    <source>
        <dbReference type="SMART" id="SM00065"/>
    </source>
</evidence>
<dbReference type="OrthoDB" id="5241249at2"/>
<dbReference type="InterPro" id="IPR050482">
    <property type="entry name" value="Sensor_HK_TwoCompSys"/>
</dbReference>
<dbReference type="GO" id="GO:0000155">
    <property type="term" value="F:phosphorelay sensor kinase activity"/>
    <property type="evidence" value="ECO:0007669"/>
    <property type="project" value="InterPro"/>
</dbReference>
<gene>
    <name evidence="5" type="ORF">ACS04_33735</name>
</gene>
<evidence type="ECO:0000256" key="2">
    <source>
        <dbReference type="ARBA" id="ARBA00022777"/>
    </source>
</evidence>
<dbReference type="GO" id="GO:0016020">
    <property type="term" value="C:membrane"/>
    <property type="evidence" value="ECO:0007669"/>
    <property type="project" value="InterPro"/>
</dbReference>
<sequence length="523" mass="55217">MTDAAPEPAGPAERAGLPVLLEAVLSVGSELELQATLQHLVDSATALCSARYGALGVIDPERMRLTELYTAGLSEAERAAIPHLPDGRTGVIGALITDPRPLVLEDLSTDPRSSGIPPGHPPMRSFLGVPIRVHTEVFGNLYLTEKRGGGRFTDEDLALVRVLASQAGIAIGNAHLYETARRRERWIEGAAAVTTTLLAGRPASDALMCVAERARLLADAAAGVVLQPTPEGGMEIVAASTQGDPGDLVGTAIAPGSPVLVQLLGGEPVFIEDSATDPRMTTHVRERFGPSMMLPLQSGGQLIGTLALPRTRGGRPYDAVDRLLASQFASQAALALVLADAQHDREQLAVYEDRDRIARDLHDLVVQRLFATEMMLESTKKRSASAPAGDTVGEELARAVDELDSTIQEVRTAIFALQQPPSDAPTTVRGRILRETGGAAVLLGFQPSVHFSGAVDALLPEPVAGDLLSALRGALAAAHRRSQIGAIEVEVEATPARVRLTVTDDGRTESGTRGTTLKWESAL</sequence>
<dbReference type="InterPro" id="IPR029016">
    <property type="entry name" value="GAF-like_dom_sf"/>
</dbReference>
<evidence type="ECO:0000256" key="3">
    <source>
        <dbReference type="ARBA" id="ARBA00023012"/>
    </source>
</evidence>
<comment type="caution">
    <text evidence="5">The sequence shown here is derived from an EMBL/GenBank/DDBJ whole genome shotgun (WGS) entry which is preliminary data.</text>
</comment>
<dbReference type="PANTHER" id="PTHR24421:SF56">
    <property type="entry name" value="OXYGEN SENSOR HISTIDINE KINASE RESPONSE REGULATOR DOST"/>
    <property type="match status" value="1"/>
</dbReference>
<evidence type="ECO:0000313" key="6">
    <source>
        <dbReference type="Proteomes" id="UP000035932"/>
    </source>
</evidence>
<keyword evidence="2 5" id="KW-0418">Kinase</keyword>
<dbReference type="Pfam" id="PF07730">
    <property type="entry name" value="HisKA_3"/>
    <property type="match status" value="1"/>
</dbReference>
<dbReference type="AlphaFoldDB" id="A0A0J7A8P3"/>
<name>A0A0J7A8P3_9ACTN</name>
<feature type="domain" description="GAF" evidence="4">
    <location>
        <begin position="32"/>
        <end position="181"/>
    </location>
</feature>
<protein>
    <submittedName>
        <fullName evidence="5">Histidine kinase</fullName>
    </submittedName>
</protein>
<dbReference type="Gene3D" id="3.30.450.40">
    <property type="match status" value="2"/>
</dbReference>
<keyword evidence="6" id="KW-1185">Reference proteome</keyword>
<reference evidence="5 6" key="1">
    <citation type="submission" date="2015-06" db="EMBL/GenBank/DDBJ databases">
        <title>Recapitulation of the evolution of biosynthetic gene clusters reveals hidden chemical diversity on bacterial genomes.</title>
        <authorList>
            <person name="Cruz-Morales P."/>
            <person name="Martinez-Guerrero C."/>
            <person name="Morales-Escalante M.A."/>
            <person name="Yanez-Guerra L.A."/>
            <person name="Kopp J.F."/>
            <person name="Feldmann J."/>
            <person name="Ramos-Aboites H.E."/>
            <person name="Barona-Gomez F."/>
        </authorList>
    </citation>
    <scope>NUCLEOTIDE SEQUENCE [LARGE SCALE GENOMIC DNA]</scope>
    <source>
        <strain evidence="5 6">ATCC 31245</strain>
    </source>
</reference>
<feature type="domain" description="GAF" evidence="4">
    <location>
        <begin position="202"/>
        <end position="346"/>
    </location>
</feature>
<organism evidence="5 6">
    <name type="scientific">Streptomyces roseus</name>
    <dbReference type="NCBI Taxonomy" id="66430"/>
    <lineage>
        <taxon>Bacteria</taxon>
        <taxon>Bacillati</taxon>
        <taxon>Actinomycetota</taxon>
        <taxon>Actinomycetes</taxon>
        <taxon>Kitasatosporales</taxon>
        <taxon>Streptomycetaceae</taxon>
        <taxon>Streptomyces</taxon>
    </lineage>
</organism>
<evidence type="ECO:0000313" key="5">
    <source>
        <dbReference type="EMBL" id="KMO93661.1"/>
    </source>
</evidence>
<evidence type="ECO:0000256" key="1">
    <source>
        <dbReference type="ARBA" id="ARBA00022679"/>
    </source>
</evidence>
<dbReference type="GO" id="GO:0046983">
    <property type="term" value="F:protein dimerization activity"/>
    <property type="evidence" value="ECO:0007669"/>
    <property type="project" value="InterPro"/>
</dbReference>